<evidence type="ECO:0000313" key="3">
    <source>
        <dbReference type="EMBL" id="PPQ86196.1"/>
    </source>
</evidence>
<dbReference type="GO" id="GO:0015074">
    <property type="term" value="P:DNA integration"/>
    <property type="evidence" value="ECO:0007669"/>
    <property type="project" value="InterPro"/>
</dbReference>
<reference evidence="3 4" key="1">
    <citation type="journal article" date="2018" name="Evol. Lett.">
        <title>Horizontal gene cluster transfer increased hallucinogenic mushroom diversity.</title>
        <authorList>
            <person name="Reynolds H.T."/>
            <person name="Vijayakumar V."/>
            <person name="Gluck-Thaler E."/>
            <person name="Korotkin H.B."/>
            <person name="Matheny P.B."/>
            <person name="Slot J.C."/>
        </authorList>
    </citation>
    <scope>NUCLEOTIDE SEQUENCE [LARGE SCALE GENOMIC DNA]</scope>
    <source>
        <strain evidence="3 4">2629</strain>
    </source>
</reference>
<name>A0A409X614_9AGAR</name>
<dbReference type="Gene3D" id="1.10.150.130">
    <property type="match status" value="1"/>
</dbReference>
<dbReference type="AlphaFoldDB" id="A0A409X614"/>
<protein>
    <recommendedName>
        <fullName evidence="2">Integrase SAM-like N-terminal domain-containing protein</fullName>
    </recommendedName>
</protein>
<dbReference type="GO" id="GO:0003677">
    <property type="term" value="F:DNA binding"/>
    <property type="evidence" value="ECO:0007669"/>
    <property type="project" value="UniProtKB-KW"/>
</dbReference>
<dbReference type="InParanoid" id="A0A409X614"/>
<sequence length="305" mass="34167">MPRDLFTLRPLLNSRRDLQFSLSKLDLEQVTDILRLSWAPSTQAAYSRSLRLFCDFCDRRGIPEQYRFPTHKPLLLICAASYSGKASASTVHRHFSALKAFHVINDLPWHGSPRLTKLMRGIKLAAPISSTRPRRPPITLSMINPLVSRLNLRGPFDVAVVACVCTALESCCHLQPFIPPYLASLLVPTSRDPVLARVTLHISTYAVLRRKHTVMVNPLSSYTVAENQTPLHHCDTTWLSAACPYMPLFLRLPRQRRLASPSCRRPPFLLGVMPYGARQATNGSPGTPSALVAPQNLWLWGCLLT</sequence>
<dbReference type="STRING" id="181874.A0A409X614"/>
<dbReference type="Pfam" id="PF02899">
    <property type="entry name" value="Phage_int_SAM_1"/>
    <property type="match status" value="1"/>
</dbReference>
<proteinExistence type="predicted"/>
<comment type="caution">
    <text evidence="3">The sequence shown here is derived from an EMBL/GenBank/DDBJ whole genome shotgun (WGS) entry which is preliminary data.</text>
</comment>
<evidence type="ECO:0000256" key="1">
    <source>
        <dbReference type="ARBA" id="ARBA00023125"/>
    </source>
</evidence>
<evidence type="ECO:0000313" key="4">
    <source>
        <dbReference type="Proteomes" id="UP000284842"/>
    </source>
</evidence>
<dbReference type="OrthoDB" id="3254696at2759"/>
<dbReference type="InterPro" id="IPR010998">
    <property type="entry name" value="Integrase_recombinase_N"/>
</dbReference>
<dbReference type="Proteomes" id="UP000284842">
    <property type="component" value="Unassembled WGS sequence"/>
</dbReference>
<keyword evidence="1" id="KW-0238">DNA-binding</keyword>
<evidence type="ECO:0000259" key="2">
    <source>
        <dbReference type="Pfam" id="PF02899"/>
    </source>
</evidence>
<dbReference type="InterPro" id="IPR004107">
    <property type="entry name" value="Integrase_SAM-like_N"/>
</dbReference>
<accession>A0A409X614</accession>
<dbReference type="EMBL" id="NHTK01004537">
    <property type="protein sequence ID" value="PPQ86196.1"/>
    <property type="molecule type" value="Genomic_DNA"/>
</dbReference>
<feature type="domain" description="Integrase SAM-like N-terminal" evidence="2">
    <location>
        <begin position="39"/>
        <end position="102"/>
    </location>
</feature>
<keyword evidence="4" id="KW-1185">Reference proteome</keyword>
<dbReference type="SUPFAM" id="SSF47823">
    <property type="entry name" value="lambda integrase-like, N-terminal domain"/>
    <property type="match status" value="1"/>
</dbReference>
<organism evidence="3 4">
    <name type="scientific">Panaeolus cyanescens</name>
    <dbReference type="NCBI Taxonomy" id="181874"/>
    <lineage>
        <taxon>Eukaryota</taxon>
        <taxon>Fungi</taxon>
        <taxon>Dikarya</taxon>
        <taxon>Basidiomycota</taxon>
        <taxon>Agaricomycotina</taxon>
        <taxon>Agaricomycetes</taxon>
        <taxon>Agaricomycetidae</taxon>
        <taxon>Agaricales</taxon>
        <taxon>Agaricineae</taxon>
        <taxon>Galeropsidaceae</taxon>
        <taxon>Panaeolus</taxon>
    </lineage>
</organism>
<gene>
    <name evidence="3" type="ORF">CVT24_000829</name>
</gene>